<protein>
    <submittedName>
        <fullName evidence="2">Uncharacterized protein</fullName>
    </submittedName>
</protein>
<organism evidence="2 3">
    <name type="scientific">Trichinella spiralis</name>
    <name type="common">Trichina worm</name>
    <dbReference type="NCBI Taxonomy" id="6334"/>
    <lineage>
        <taxon>Eukaryota</taxon>
        <taxon>Metazoa</taxon>
        <taxon>Ecdysozoa</taxon>
        <taxon>Nematoda</taxon>
        <taxon>Enoplea</taxon>
        <taxon>Dorylaimia</taxon>
        <taxon>Trichinellida</taxon>
        <taxon>Trichinellidae</taxon>
        <taxon>Trichinella</taxon>
    </lineage>
</organism>
<evidence type="ECO:0000313" key="2">
    <source>
        <dbReference type="EMBL" id="KRY38570.1"/>
    </source>
</evidence>
<dbReference type="InParanoid" id="A0A0V1BNI9"/>
<name>A0A0V1BNI9_TRISP</name>
<dbReference type="EMBL" id="JYDH01000024">
    <property type="protein sequence ID" value="KRY38570.1"/>
    <property type="molecule type" value="Genomic_DNA"/>
</dbReference>
<dbReference type="AlphaFoldDB" id="A0A0V1BNI9"/>
<gene>
    <name evidence="2" type="ORF">T01_511</name>
</gene>
<keyword evidence="3" id="KW-1185">Reference proteome</keyword>
<feature type="compositionally biased region" description="Basic and acidic residues" evidence="1">
    <location>
        <begin position="1"/>
        <end position="25"/>
    </location>
</feature>
<evidence type="ECO:0000256" key="1">
    <source>
        <dbReference type="SAM" id="MobiDB-lite"/>
    </source>
</evidence>
<comment type="caution">
    <text evidence="2">The sequence shown here is derived from an EMBL/GenBank/DDBJ whole genome shotgun (WGS) entry which is preliminary data.</text>
</comment>
<accession>A0A0V1BNI9</accession>
<evidence type="ECO:0000313" key="3">
    <source>
        <dbReference type="Proteomes" id="UP000054776"/>
    </source>
</evidence>
<dbReference type="Proteomes" id="UP000054776">
    <property type="component" value="Unassembled WGS sequence"/>
</dbReference>
<reference evidence="2 3" key="1">
    <citation type="submission" date="2015-01" db="EMBL/GenBank/DDBJ databases">
        <title>Evolution of Trichinella species and genotypes.</title>
        <authorList>
            <person name="Korhonen P.K."/>
            <person name="Edoardo P."/>
            <person name="Giuseppe L.R."/>
            <person name="Gasser R.B."/>
        </authorList>
    </citation>
    <scope>NUCLEOTIDE SEQUENCE [LARGE SCALE GENOMIC DNA]</scope>
    <source>
        <strain evidence="2">ISS3</strain>
    </source>
</reference>
<proteinExistence type="predicted"/>
<sequence length="66" mass="7868">MEINCRDKKTIDRRRRDETRREKFANKKPITKTTTPTITTTVHDDCTDGCRFSTKKRNCRRQAHVT</sequence>
<feature type="region of interest" description="Disordered" evidence="1">
    <location>
        <begin position="1"/>
        <end position="32"/>
    </location>
</feature>